<dbReference type="SUPFAM" id="SSF110993">
    <property type="entry name" value="eIF-2-alpha, C-terminal domain"/>
    <property type="match status" value="1"/>
</dbReference>
<dbReference type="Gene3D" id="3.30.70.1130">
    <property type="entry name" value="EIF_2_alpha"/>
    <property type="match status" value="1"/>
</dbReference>
<dbReference type="Proteomes" id="UP000631114">
    <property type="component" value="Unassembled WGS sequence"/>
</dbReference>
<evidence type="ECO:0000313" key="3">
    <source>
        <dbReference type="EMBL" id="KAF9595293.1"/>
    </source>
</evidence>
<dbReference type="AlphaFoldDB" id="A0A835HBV1"/>
<protein>
    <recommendedName>
        <fullName evidence="2">Ankyrin repeat domain-containing protein</fullName>
    </recommendedName>
</protein>
<keyword evidence="1" id="KW-0812">Transmembrane</keyword>
<dbReference type="InterPro" id="IPR055285">
    <property type="entry name" value="ANKRD13_C"/>
</dbReference>
<sequence>MPENGISYWFIAHRHSCYEQRYIYMQWKAKVYDMQNVVVSIKSRRVAITDDEFFSSCNETESDYGDLLTEDEKSQLELALKIDSSEVLVTFTKFEELQPLDEFSTPPLSPRAAGNQSPMMIDAVTVFIVAALDKSPYELLNLLNNIDMHMVALYTENMDMHMRLILNHPDSILNSLFEIKEVGQDGKEAAGNEDSPVKMKLVAPPLYALTTQTLDKSWGFLLSILSLSSTYASLKAGSLVKPALFDVVLAVIVVTTSSFCLIAYIE</sequence>
<reference evidence="3 4" key="1">
    <citation type="submission" date="2020-10" db="EMBL/GenBank/DDBJ databases">
        <title>The Coptis chinensis genome and diversification of protoberbering-type alkaloids.</title>
        <authorList>
            <person name="Wang B."/>
            <person name="Shu S."/>
            <person name="Song C."/>
            <person name="Liu Y."/>
        </authorList>
    </citation>
    <scope>NUCLEOTIDE SEQUENCE [LARGE SCALE GENOMIC DNA]</scope>
    <source>
        <strain evidence="3">HL-2020</strain>
        <tissue evidence="3">Leaf</tissue>
    </source>
</reference>
<evidence type="ECO:0000256" key="1">
    <source>
        <dbReference type="SAM" id="Phobius"/>
    </source>
</evidence>
<feature type="transmembrane region" description="Helical" evidence="1">
    <location>
        <begin position="243"/>
        <end position="265"/>
    </location>
</feature>
<gene>
    <name evidence="3" type="ORF">IFM89_038428</name>
</gene>
<accession>A0A835HBV1</accession>
<keyword evidence="1" id="KW-0472">Membrane</keyword>
<evidence type="ECO:0000259" key="2">
    <source>
        <dbReference type="Pfam" id="PF11904"/>
    </source>
</evidence>
<dbReference type="EMBL" id="JADFTS010000008">
    <property type="protein sequence ID" value="KAF9595293.1"/>
    <property type="molecule type" value="Genomic_DNA"/>
</dbReference>
<feature type="domain" description="Ankyrin repeat" evidence="2">
    <location>
        <begin position="26"/>
        <end position="81"/>
    </location>
</feature>
<dbReference type="InterPro" id="IPR024055">
    <property type="entry name" value="TIF2_asu_C"/>
</dbReference>
<proteinExistence type="predicted"/>
<dbReference type="Pfam" id="PF11904">
    <property type="entry name" value="ANKRD13_C"/>
    <property type="match status" value="1"/>
</dbReference>
<keyword evidence="1" id="KW-1133">Transmembrane helix</keyword>
<keyword evidence="4" id="KW-1185">Reference proteome</keyword>
<organism evidence="3 4">
    <name type="scientific">Coptis chinensis</name>
    <dbReference type="NCBI Taxonomy" id="261450"/>
    <lineage>
        <taxon>Eukaryota</taxon>
        <taxon>Viridiplantae</taxon>
        <taxon>Streptophyta</taxon>
        <taxon>Embryophyta</taxon>
        <taxon>Tracheophyta</taxon>
        <taxon>Spermatophyta</taxon>
        <taxon>Magnoliopsida</taxon>
        <taxon>Ranunculales</taxon>
        <taxon>Ranunculaceae</taxon>
        <taxon>Coptidoideae</taxon>
        <taxon>Coptis</taxon>
    </lineage>
</organism>
<evidence type="ECO:0000313" key="4">
    <source>
        <dbReference type="Proteomes" id="UP000631114"/>
    </source>
</evidence>
<comment type="caution">
    <text evidence="3">The sequence shown here is derived from an EMBL/GenBank/DDBJ whole genome shotgun (WGS) entry which is preliminary data.</text>
</comment>
<name>A0A835HBV1_9MAGN</name>